<comment type="caution">
    <text evidence="1">The sequence shown here is derived from an EMBL/GenBank/DDBJ whole genome shotgun (WGS) entry which is preliminary data.</text>
</comment>
<organism evidence="1 2">
    <name type="scientific">Potamilus streckersoni</name>
    <dbReference type="NCBI Taxonomy" id="2493646"/>
    <lineage>
        <taxon>Eukaryota</taxon>
        <taxon>Metazoa</taxon>
        <taxon>Spiralia</taxon>
        <taxon>Lophotrochozoa</taxon>
        <taxon>Mollusca</taxon>
        <taxon>Bivalvia</taxon>
        <taxon>Autobranchia</taxon>
        <taxon>Heteroconchia</taxon>
        <taxon>Palaeoheterodonta</taxon>
        <taxon>Unionida</taxon>
        <taxon>Unionoidea</taxon>
        <taxon>Unionidae</taxon>
        <taxon>Ambleminae</taxon>
        <taxon>Lampsilini</taxon>
        <taxon>Potamilus</taxon>
    </lineage>
</organism>
<accession>A0AAE0S9C3</accession>
<evidence type="ECO:0000313" key="2">
    <source>
        <dbReference type="Proteomes" id="UP001195483"/>
    </source>
</evidence>
<reference evidence="1" key="3">
    <citation type="submission" date="2023-05" db="EMBL/GenBank/DDBJ databases">
        <authorList>
            <person name="Smith C.H."/>
        </authorList>
    </citation>
    <scope>NUCLEOTIDE SEQUENCE</scope>
    <source>
        <strain evidence="1">CHS0354</strain>
        <tissue evidence="1">Mantle</tissue>
    </source>
</reference>
<reference evidence="1" key="1">
    <citation type="journal article" date="2021" name="Genome Biol. Evol.">
        <title>A High-Quality Reference Genome for a Parasitic Bivalve with Doubly Uniparental Inheritance (Bivalvia: Unionida).</title>
        <authorList>
            <person name="Smith C.H."/>
        </authorList>
    </citation>
    <scope>NUCLEOTIDE SEQUENCE</scope>
    <source>
        <strain evidence="1">CHS0354</strain>
    </source>
</reference>
<keyword evidence="2" id="KW-1185">Reference proteome</keyword>
<proteinExistence type="predicted"/>
<sequence>MQQKFLRFGDRSSIRGEHVKEETYKWTEEEVSTIKTAFGHLLMKRLLPGYSQIESAGQEKVPTEVVRVSATSSSIRSTRDPPAGMVVILKNIAISSLMDSHINMVFYSLKYFLLYLFDLE</sequence>
<reference evidence="1" key="2">
    <citation type="journal article" date="2021" name="Genome Biol. Evol.">
        <title>Developing a high-quality reference genome for a parasitic bivalve with doubly uniparental inheritance (Bivalvia: Unionida).</title>
        <authorList>
            <person name="Smith C.H."/>
        </authorList>
    </citation>
    <scope>NUCLEOTIDE SEQUENCE</scope>
    <source>
        <strain evidence="1">CHS0354</strain>
        <tissue evidence="1">Mantle</tissue>
    </source>
</reference>
<dbReference type="AlphaFoldDB" id="A0AAE0S9C3"/>
<dbReference type="EMBL" id="JAEAOA010001725">
    <property type="protein sequence ID" value="KAK3587408.1"/>
    <property type="molecule type" value="Genomic_DNA"/>
</dbReference>
<dbReference type="Proteomes" id="UP001195483">
    <property type="component" value="Unassembled WGS sequence"/>
</dbReference>
<name>A0AAE0S9C3_9BIVA</name>
<protein>
    <submittedName>
        <fullName evidence="1">Uncharacterized protein</fullName>
    </submittedName>
</protein>
<gene>
    <name evidence="1" type="ORF">CHS0354_028787</name>
</gene>
<evidence type="ECO:0000313" key="1">
    <source>
        <dbReference type="EMBL" id="KAK3587408.1"/>
    </source>
</evidence>